<accession>A0A7W8YAL3</accession>
<feature type="domain" description="TadE-like" evidence="2">
    <location>
        <begin position="26"/>
        <end position="68"/>
    </location>
</feature>
<dbReference type="Pfam" id="PF07811">
    <property type="entry name" value="TadE"/>
    <property type="match status" value="1"/>
</dbReference>
<comment type="caution">
    <text evidence="3">The sequence shown here is derived from an EMBL/GenBank/DDBJ whole genome shotgun (WGS) entry which is preliminary data.</text>
</comment>
<dbReference type="Proteomes" id="UP000523863">
    <property type="component" value="Unassembled WGS sequence"/>
</dbReference>
<evidence type="ECO:0000313" key="3">
    <source>
        <dbReference type="EMBL" id="MBB5597897.1"/>
    </source>
</evidence>
<organism evidence="3 4">
    <name type="scientific">Neomicrococcus lactis</name>
    <dbReference type="NCBI Taxonomy" id="732241"/>
    <lineage>
        <taxon>Bacteria</taxon>
        <taxon>Bacillati</taxon>
        <taxon>Actinomycetota</taxon>
        <taxon>Actinomycetes</taxon>
        <taxon>Micrococcales</taxon>
        <taxon>Micrococcaceae</taxon>
        <taxon>Neomicrococcus</taxon>
    </lineage>
</organism>
<evidence type="ECO:0000313" key="4">
    <source>
        <dbReference type="Proteomes" id="UP000523863"/>
    </source>
</evidence>
<evidence type="ECO:0000256" key="1">
    <source>
        <dbReference type="SAM" id="Phobius"/>
    </source>
</evidence>
<proteinExistence type="predicted"/>
<dbReference type="InterPro" id="IPR012495">
    <property type="entry name" value="TadE-like_dom"/>
</dbReference>
<gene>
    <name evidence="3" type="ORF">BKA12_000977</name>
</gene>
<keyword evidence="1" id="KW-0472">Membrane</keyword>
<reference evidence="3 4" key="1">
    <citation type="submission" date="2020-08" db="EMBL/GenBank/DDBJ databases">
        <title>Sequencing the genomes of 1000 actinobacteria strains.</title>
        <authorList>
            <person name="Klenk H.-P."/>
        </authorList>
    </citation>
    <scope>NUCLEOTIDE SEQUENCE [LARGE SCALE GENOMIC DNA]</scope>
    <source>
        <strain evidence="3 4">DSM 23694</strain>
    </source>
</reference>
<name>A0A7W8YAL3_9MICC</name>
<evidence type="ECO:0000259" key="2">
    <source>
        <dbReference type="Pfam" id="PF07811"/>
    </source>
</evidence>
<dbReference type="EMBL" id="JACHBL010000001">
    <property type="protein sequence ID" value="MBB5597897.1"/>
    <property type="molecule type" value="Genomic_DNA"/>
</dbReference>
<dbReference type="AlphaFoldDB" id="A0A7W8YAL3"/>
<keyword evidence="1" id="KW-1133">Transmembrane helix</keyword>
<protein>
    <submittedName>
        <fullName evidence="3">Flp pilus assembly protein TadG</fullName>
    </submittedName>
</protein>
<feature type="transmembrane region" description="Helical" evidence="1">
    <location>
        <begin position="32"/>
        <end position="53"/>
    </location>
</feature>
<keyword evidence="1" id="KW-0812">Transmembrane</keyword>
<sequence length="143" mass="15203">MMKIQAPRSLFAKRADRHLAIRDEEGSSIPEFVMVSTLIIALFISILQLTLVLHVRNVMLDAAATGARYGTLADRNASDGSQRTRELLSTSLGSGFAANIGAQETSVGGQPGLQIHISAGFPLLGFFSVGGEISVVGEAVRYE</sequence>
<keyword evidence="4" id="KW-1185">Reference proteome</keyword>